<accession>A0A1G8I112</accession>
<gene>
    <name evidence="3" type="ORF">SAMN04488693_10696</name>
</gene>
<evidence type="ECO:0000313" key="3">
    <source>
        <dbReference type="EMBL" id="SDI12573.1"/>
    </source>
</evidence>
<dbReference type="AlphaFoldDB" id="A0A1G8I112"/>
<evidence type="ECO:0000256" key="1">
    <source>
        <dbReference type="SAM" id="MobiDB-lite"/>
    </source>
</evidence>
<dbReference type="STRING" id="335973.SAMN04488693_10696"/>
<sequence length="248" mass="25727">MVYDPTSRVAAQDLLAESDVVPSDKLTAALGELKSLGERPAPPVSPALAEAMRQAAAGKDEHNVVPLPFGKTSRFGKRGRRGAAVGGAVVLAMAAGMGGVAAFGPGNAVEAAFESVIRWVAPAERTEPVSDEQPVPVQPGRGQLMVPETPQLTEVPVPAPSQAAPEHPGPSELPAPAPEPKAPATREGRPDNAEEPQRRVVPPMEVPDLPVPIPDPVTTPRSVLPVDPPELPVPGPTQTLAPSERPSR</sequence>
<keyword evidence="2" id="KW-0472">Membrane</keyword>
<name>A0A1G8I112_9MICC</name>
<keyword evidence="2" id="KW-0812">Transmembrane</keyword>
<evidence type="ECO:0000256" key="2">
    <source>
        <dbReference type="SAM" id="Phobius"/>
    </source>
</evidence>
<keyword evidence="4" id="KW-1185">Reference proteome</keyword>
<organism evidence="3 4">
    <name type="scientific">Arthrobacter subterraneus</name>
    <dbReference type="NCBI Taxonomy" id="335973"/>
    <lineage>
        <taxon>Bacteria</taxon>
        <taxon>Bacillati</taxon>
        <taxon>Actinomycetota</taxon>
        <taxon>Actinomycetes</taxon>
        <taxon>Micrococcales</taxon>
        <taxon>Micrococcaceae</taxon>
        <taxon>Arthrobacter</taxon>
    </lineage>
</organism>
<keyword evidence="2" id="KW-1133">Transmembrane helix</keyword>
<reference evidence="3 4" key="1">
    <citation type="submission" date="2016-10" db="EMBL/GenBank/DDBJ databases">
        <authorList>
            <person name="de Groot N.N."/>
        </authorList>
    </citation>
    <scope>NUCLEOTIDE SEQUENCE [LARGE SCALE GENOMIC DNA]</scope>
    <source>
        <strain evidence="3 4">NP_1H</strain>
    </source>
</reference>
<feature type="region of interest" description="Disordered" evidence="1">
    <location>
        <begin position="34"/>
        <end position="65"/>
    </location>
</feature>
<feature type="region of interest" description="Disordered" evidence="1">
    <location>
        <begin position="124"/>
        <end position="248"/>
    </location>
</feature>
<feature type="transmembrane region" description="Helical" evidence="2">
    <location>
        <begin position="83"/>
        <end position="104"/>
    </location>
</feature>
<protein>
    <recommendedName>
        <fullName evidence="5">Anti-sigma-D factor RsdA to sigma factor binding region</fullName>
    </recommendedName>
</protein>
<dbReference type="RefSeq" id="WP_090586026.1">
    <property type="nucleotide sequence ID" value="NZ_FNDT01000006.1"/>
</dbReference>
<dbReference type="EMBL" id="FNDT01000006">
    <property type="protein sequence ID" value="SDI12573.1"/>
    <property type="molecule type" value="Genomic_DNA"/>
</dbReference>
<dbReference type="Proteomes" id="UP000199258">
    <property type="component" value="Unassembled WGS sequence"/>
</dbReference>
<proteinExistence type="predicted"/>
<evidence type="ECO:0008006" key="5">
    <source>
        <dbReference type="Google" id="ProtNLM"/>
    </source>
</evidence>
<feature type="compositionally biased region" description="Basic and acidic residues" evidence="1">
    <location>
        <begin position="184"/>
        <end position="198"/>
    </location>
</feature>
<feature type="compositionally biased region" description="Pro residues" evidence="1">
    <location>
        <begin position="167"/>
        <end position="181"/>
    </location>
</feature>
<feature type="compositionally biased region" description="Pro residues" evidence="1">
    <location>
        <begin position="226"/>
        <end position="235"/>
    </location>
</feature>
<evidence type="ECO:0000313" key="4">
    <source>
        <dbReference type="Proteomes" id="UP000199258"/>
    </source>
</evidence>